<evidence type="ECO:0000256" key="4">
    <source>
        <dbReference type="ARBA" id="ARBA00023315"/>
    </source>
</evidence>
<dbReference type="InterPro" id="IPR005881">
    <property type="entry name" value="Ser_O-AcTrfase"/>
</dbReference>
<feature type="transmembrane region" description="Helical" evidence="6">
    <location>
        <begin position="51"/>
        <end position="75"/>
    </location>
</feature>
<keyword evidence="3" id="KW-0677">Repeat</keyword>
<sequence length="180" mass="19389">MFNTDIKKYKDYSGKSTLVLLITQQGLWALFAYRTANAIYKSNLPKLIKKVLLVFSVIHLKWIEILTGISIPYAASIGHSFYIGHFGQIIINSKAIIGNNCNISQGVTIGVSGRGERRGVPIIGNNVYIGANTTVVGKIQVGDNAVLGANSLVHRDVENGTTVLGVPAVQVSANSSNEYI</sequence>
<comment type="catalytic activity">
    <reaction evidence="5">
        <text>L-serine + acetyl-CoA = O-acetyl-L-serine + CoA</text>
        <dbReference type="Rhea" id="RHEA:24560"/>
        <dbReference type="ChEBI" id="CHEBI:33384"/>
        <dbReference type="ChEBI" id="CHEBI:57287"/>
        <dbReference type="ChEBI" id="CHEBI:57288"/>
        <dbReference type="ChEBI" id="CHEBI:58340"/>
        <dbReference type="EC" id="2.3.1.30"/>
    </reaction>
</comment>
<dbReference type="GO" id="GO:0009001">
    <property type="term" value="F:serine O-acetyltransferase activity"/>
    <property type="evidence" value="ECO:0007669"/>
    <property type="project" value="UniProtKB-EC"/>
</dbReference>
<dbReference type="PROSITE" id="PS00101">
    <property type="entry name" value="HEXAPEP_TRANSFERASES"/>
    <property type="match status" value="1"/>
</dbReference>
<dbReference type="Pfam" id="PF00132">
    <property type="entry name" value="Hexapep"/>
    <property type="match status" value="1"/>
</dbReference>
<comment type="similarity">
    <text evidence="1 5">Belongs to the transferase hexapeptide repeat family.</text>
</comment>
<dbReference type="InterPro" id="IPR001451">
    <property type="entry name" value="Hexapep"/>
</dbReference>
<evidence type="ECO:0000256" key="5">
    <source>
        <dbReference type="PIRNR" id="PIRNR000441"/>
    </source>
</evidence>
<proteinExistence type="inferred from homology"/>
<keyword evidence="8" id="KW-1185">Reference proteome</keyword>
<accession>A0A5J4IPQ3</accession>
<dbReference type="GO" id="GO:0006535">
    <property type="term" value="P:cysteine biosynthetic process from serine"/>
    <property type="evidence" value="ECO:0007669"/>
    <property type="project" value="InterPro"/>
</dbReference>
<dbReference type="PIRSF" id="PIRSF000441">
    <property type="entry name" value="CysE"/>
    <property type="match status" value="1"/>
</dbReference>
<dbReference type="InterPro" id="IPR011004">
    <property type="entry name" value="Trimer_LpxA-like_sf"/>
</dbReference>
<dbReference type="EC" id="2.3.1.30" evidence="5"/>
<keyword evidence="6" id="KW-1133">Transmembrane helix</keyword>
<keyword evidence="4 5" id="KW-0012">Acyltransferase</keyword>
<keyword evidence="2 5" id="KW-0808">Transferase</keyword>
<evidence type="ECO:0000256" key="2">
    <source>
        <dbReference type="ARBA" id="ARBA00022679"/>
    </source>
</evidence>
<dbReference type="InterPro" id="IPR018357">
    <property type="entry name" value="Hexapep_transf_CS"/>
</dbReference>
<evidence type="ECO:0000256" key="3">
    <source>
        <dbReference type="ARBA" id="ARBA00022737"/>
    </source>
</evidence>
<name>A0A5J4IPQ3_9FLAO</name>
<comment type="caution">
    <text evidence="7">The sequence shown here is derived from an EMBL/GenBank/DDBJ whole genome shotgun (WGS) entry which is preliminary data.</text>
</comment>
<evidence type="ECO:0000313" key="7">
    <source>
        <dbReference type="EMBL" id="GER59689.1"/>
    </source>
</evidence>
<dbReference type="SUPFAM" id="SSF51161">
    <property type="entry name" value="Trimeric LpxA-like enzymes"/>
    <property type="match status" value="1"/>
</dbReference>
<evidence type="ECO:0000256" key="1">
    <source>
        <dbReference type="ARBA" id="ARBA00007274"/>
    </source>
</evidence>
<dbReference type="EMBL" id="BKCG01000004">
    <property type="protein sequence ID" value="GER59689.1"/>
    <property type="molecule type" value="Genomic_DNA"/>
</dbReference>
<dbReference type="RefSeq" id="WP_162523881.1">
    <property type="nucleotide sequence ID" value="NZ_BKCG01000004.1"/>
</dbReference>
<keyword evidence="6" id="KW-0812">Transmembrane</keyword>
<evidence type="ECO:0000256" key="6">
    <source>
        <dbReference type="SAM" id="Phobius"/>
    </source>
</evidence>
<evidence type="ECO:0000313" key="8">
    <source>
        <dbReference type="Proteomes" id="UP000326509"/>
    </source>
</evidence>
<protein>
    <recommendedName>
        <fullName evidence="5">Serine acetyltransferase</fullName>
        <ecNumber evidence="5">2.3.1.30</ecNumber>
    </recommendedName>
</protein>
<gene>
    <name evidence="7" type="ORF">ULMA_17970</name>
</gene>
<dbReference type="Proteomes" id="UP000326509">
    <property type="component" value="Unassembled WGS sequence"/>
</dbReference>
<dbReference type="AlphaFoldDB" id="A0A5J4IPQ3"/>
<dbReference type="CDD" id="cd03354">
    <property type="entry name" value="LbH_SAT"/>
    <property type="match status" value="1"/>
</dbReference>
<reference evidence="7 8" key="1">
    <citation type="submission" date="2019-08" db="EMBL/GenBank/DDBJ databases">
        <title>Draft genome sequence of Ulvibacter marinus type strain NBRC 109484.</title>
        <authorList>
            <person name="Kawano K."/>
            <person name="Ushijima N."/>
            <person name="Kihara M."/>
            <person name="Itoh H."/>
        </authorList>
    </citation>
    <scope>NUCLEOTIDE SEQUENCE [LARGE SCALE GENOMIC DNA]</scope>
    <source>
        <strain evidence="7 8">NBRC 109484</strain>
    </source>
</reference>
<dbReference type="GO" id="GO:0005737">
    <property type="term" value="C:cytoplasm"/>
    <property type="evidence" value="ECO:0007669"/>
    <property type="project" value="InterPro"/>
</dbReference>
<dbReference type="Gene3D" id="2.160.10.10">
    <property type="entry name" value="Hexapeptide repeat proteins"/>
    <property type="match status" value="1"/>
</dbReference>
<organism evidence="7 8">
    <name type="scientific">Patiriisocius marinus</name>
    <dbReference type="NCBI Taxonomy" id="1397112"/>
    <lineage>
        <taxon>Bacteria</taxon>
        <taxon>Pseudomonadati</taxon>
        <taxon>Bacteroidota</taxon>
        <taxon>Flavobacteriia</taxon>
        <taxon>Flavobacteriales</taxon>
        <taxon>Flavobacteriaceae</taxon>
        <taxon>Patiriisocius</taxon>
    </lineage>
</organism>
<keyword evidence="6" id="KW-0472">Membrane</keyword>
<dbReference type="PANTHER" id="PTHR42811">
    <property type="entry name" value="SERINE ACETYLTRANSFERASE"/>
    <property type="match status" value="1"/>
</dbReference>
<dbReference type="InterPro" id="IPR045304">
    <property type="entry name" value="LbH_SAT"/>
</dbReference>